<evidence type="ECO:0000259" key="3">
    <source>
        <dbReference type="Pfam" id="PF00248"/>
    </source>
</evidence>
<keyword evidence="5" id="KW-1185">Reference proteome</keyword>
<dbReference type="EMBL" id="CM001882">
    <property type="protein sequence ID" value="EOY05035.1"/>
    <property type="molecule type" value="Genomic_DNA"/>
</dbReference>
<dbReference type="InterPro" id="IPR036812">
    <property type="entry name" value="NAD(P)_OxRdtase_dom_sf"/>
</dbReference>
<dbReference type="PANTHER" id="PTHR43625:SF40">
    <property type="entry name" value="ALDO-KETO REDUCTASE YAKC [NADP(+)]"/>
    <property type="match status" value="1"/>
</dbReference>
<accession>A0A061EJ39</accession>
<dbReference type="eggNOG" id="KOG1575">
    <property type="taxonomic scope" value="Eukaryota"/>
</dbReference>
<evidence type="ECO:0000313" key="4">
    <source>
        <dbReference type="EMBL" id="EOY05035.1"/>
    </source>
</evidence>
<evidence type="ECO:0000313" key="5">
    <source>
        <dbReference type="Proteomes" id="UP000026915"/>
    </source>
</evidence>
<evidence type="ECO:0000256" key="2">
    <source>
        <dbReference type="ARBA" id="ARBA00023002"/>
    </source>
</evidence>
<dbReference type="AlphaFoldDB" id="A0A061EJ39"/>
<dbReference type="GO" id="GO:0016491">
    <property type="term" value="F:oxidoreductase activity"/>
    <property type="evidence" value="ECO:0007669"/>
    <property type="project" value="UniProtKB-KW"/>
</dbReference>
<dbReference type="Gramene" id="EOY05035">
    <property type="protein sequence ID" value="EOY05035"/>
    <property type="gene ID" value="TCM_020145"/>
</dbReference>
<organism evidence="4 5">
    <name type="scientific">Theobroma cacao</name>
    <name type="common">Cacao</name>
    <name type="synonym">Cocoa</name>
    <dbReference type="NCBI Taxonomy" id="3641"/>
    <lineage>
        <taxon>Eukaryota</taxon>
        <taxon>Viridiplantae</taxon>
        <taxon>Streptophyta</taxon>
        <taxon>Embryophyta</taxon>
        <taxon>Tracheophyta</taxon>
        <taxon>Spermatophyta</taxon>
        <taxon>Magnoliopsida</taxon>
        <taxon>eudicotyledons</taxon>
        <taxon>Gunneridae</taxon>
        <taxon>Pentapetalae</taxon>
        <taxon>rosids</taxon>
        <taxon>malvids</taxon>
        <taxon>Malvales</taxon>
        <taxon>Malvaceae</taxon>
        <taxon>Byttnerioideae</taxon>
        <taxon>Theobroma</taxon>
    </lineage>
</organism>
<dbReference type="InterPro" id="IPR050791">
    <property type="entry name" value="Aldo-Keto_reductase"/>
</dbReference>
<dbReference type="Pfam" id="PF00248">
    <property type="entry name" value="Aldo_ket_red"/>
    <property type="match status" value="2"/>
</dbReference>
<feature type="domain" description="NADP-dependent oxidoreductase" evidence="3">
    <location>
        <begin position="244"/>
        <end position="306"/>
    </location>
</feature>
<protein>
    <submittedName>
        <fullName evidence="4">IN2-2 protein, putative</fullName>
    </submittedName>
</protein>
<name>A0A061EJ39_THECC</name>
<dbReference type="InterPro" id="IPR023210">
    <property type="entry name" value="NADP_OxRdtase_dom"/>
</dbReference>
<keyword evidence="2" id="KW-0560">Oxidoreductase</keyword>
<feature type="domain" description="NADP-dependent oxidoreductase" evidence="3">
    <location>
        <begin position="35"/>
        <end position="166"/>
    </location>
</feature>
<dbReference type="HOGENOM" id="CLU_023205_2_1_1"/>
<dbReference type="STRING" id="3641.A0A061EJ39"/>
<dbReference type="Gene3D" id="3.20.20.100">
    <property type="entry name" value="NADP-dependent oxidoreductase domain"/>
    <property type="match status" value="2"/>
</dbReference>
<dbReference type="Proteomes" id="UP000026915">
    <property type="component" value="Chromosome 4"/>
</dbReference>
<proteinExistence type="predicted"/>
<dbReference type="SUPFAM" id="SSF51430">
    <property type="entry name" value="NAD(P)-linked oxidoreductase"/>
    <property type="match status" value="1"/>
</dbReference>
<keyword evidence="1" id="KW-0521">NADP</keyword>
<sequence>METKVGRIKLGPQGQEISEQGLGCSSMSAFYGPPKREPDMINLIHHAINSGVTFLDTFDVYGPHTNDILLGKALKDIRDRVELATKFGACIVDGRREFRGDPAYVREACEGGLKRLGVENIDLYYQHRVDTRFPSKSRSVAFCSALVFVKVGEQKKLVEEGKIKYIVSHFFSLLGELGIGISSWPKLCTGPCILILLSSGHEKFSPKCDLIWANHLEKTSAGMLIVHGSNLKILGITNTSLSGLMRWQGEKGAAPSQLALAWIHHQGDGMMSAQIPGTIKTENLNENIRALSVKLTPEEMAEIESIASADAVKGDRYGDTAPTYKNSDTQPFIVMDTCMRECVV</sequence>
<dbReference type="PANTHER" id="PTHR43625">
    <property type="entry name" value="AFLATOXIN B1 ALDEHYDE REDUCTASE"/>
    <property type="match status" value="1"/>
</dbReference>
<gene>
    <name evidence="4" type="ORF">TCM_020145</name>
</gene>
<dbReference type="GO" id="GO:0005737">
    <property type="term" value="C:cytoplasm"/>
    <property type="evidence" value="ECO:0000318"/>
    <property type="project" value="GO_Central"/>
</dbReference>
<evidence type="ECO:0000256" key="1">
    <source>
        <dbReference type="ARBA" id="ARBA00022857"/>
    </source>
</evidence>
<reference evidence="4 5" key="1">
    <citation type="journal article" date="2013" name="Genome Biol.">
        <title>The genome sequence of the most widely cultivated cacao type and its use to identify candidate genes regulating pod color.</title>
        <authorList>
            <person name="Motamayor J.C."/>
            <person name="Mockaitis K."/>
            <person name="Schmutz J."/>
            <person name="Haiminen N."/>
            <person name="Iii D.L."/>
            <person name="Cornejo O."/>
            <person name="Findley S.D."/>
            <person name="Zheng P."/>
            <person name="Utro F."/>
            <person name="Royaert S."/>
            <person name="Saski C."/>
            <person name="Jenkins J."/>
            <person name="Podicheti R."/>
            <person name="Zhao M."/>
            <person name="Scheffler B.E."/>
            <person name="Stack J.C."/>
            <person name="Feltus F.A."/>
            <person name="Mustiga G.M."/>
            <person name="Amores F."/>
            <person name="Phillips W."/>
            <person name="Marelli J.P."/>
            <person name="May G.D."/>
            <person name="Shapiro H."/>
            <person name="Ma J."/>
            <person name="Bustamante C.D."/>
            <person name="Schnell R.J."/>
            <person name="Main D."/>
            <person name="Gilbert D."/>
            <person name="Parida L."/>
            <person name="Kuhn D.N."/>
        </authorList>
    </citation>
    <scope>NUCLEOTIDE SEQUENCE [LARGE SCALE GENOMIC DNA]</scope>
    <source>
        <strain evidence="5">cv. Matina 1-6</strain>
    </source>
</reference>
<dbReference type="InParanoid" id="A0A061EJ39"/>